<reference evidence="12 13" key="1">
    <citation type="submission" date="2019-05" db="EMBL/GenBank/DDBJ databases">
        <title>Another draft genome of Portunus trituberculatus and its Hox gene families provides insights of decapod evolution.</title>
        <authorList>
            <person name="Jeong J.-H."/>
            <person name="Song I."/>
            <person name="Kim S."/>
            <person name="Choi T."/>
            <person name="Kim D."/>
            <person name="Ryu S."/>
            <person name="Kim W."/>
        </authorList>
    </citation>
    <scope>NUCLEOTIDE SEQUENCE [LARGE SCALE GENOMIC DNA]</scope>
    <source>
        <tissue evidence="12">Muscle</tissue>
    </source>
</reference>
<sequence>MRVILNCPKNAMIYAMRCDLSLPSISNIIREVSTVGAVRHLRTQTDPSLRGRITASWGTRGSNGQRKSYLRELVCNFHVYGISDTDLTPVKSVKCAPWEEDRINVTIKELPYKKHSYMVGKLKGQYEASINELEESGVTHVYSDGSVRDDGSAGCGVLLRRVTDNGGYADTEQYYRVSDHVSSTQAELCALYLALTLLQGGVGDVWIFSDSRGALEALRVDSERVDVRVVIRLLQRLRDMTMAARRLSACVPQETLGRRASPTAYDLATQICHINSTFPSPHAEGNGSSVQCGISYKHVPSPTPFIFPPLNVARRLSGEEQQGRLFPSHLSGRRRSFDVTWISAQKVSTDRRRSSLRHDDQVLPFRHPINVAASVTSKVINISNRSPLWRAEQRNQSSELVIPREKQYLASTSPGQCFFGSAWQLNEEQDDEDSDITSEPATQHLNLLSPYPSRQRRQSWGPSVFSPSPGTIKSQFQSTFATHTSLASSPSLLFLPRVVSPLPTFGLRAVPSEDYERVTDRGGKKDSSTRTMGGRRISNTVPDVTINLAGPTGSSIERVKGHSEELHQPTNEFPLACGGIWCGRPVAAQIRRASWHTTSRTCTPTANYNRRHQPAFHLSPGSTFTTLLHNPSCPGSVLGKGGFGVVKLGSYKGQGVAVKVLRGRRAAATFTREAKVLSLAPHAHLAWTLAVVTQLAEGRARVSWARMFGKEEEVMNQQMVTSMFSLSAEDAHGTCCDEQQQQDENRAPWWAWIVSELCLPHSLLTVINDASMSFTSEMRVRFTLEICRGLAHLHAHGVAHRDLKPANVLLTVDGHLKIADFGCCARLDELNDDVILGTVRYQAPEVLRGEAGGSHSDVFSLGVTTWHLLTRTLPYEGLHPHIVIYQVAHLGHRPTDHHPHTAPRAFLDAVLWRFMHTCWIDDPTARPTASDLCRNLTILHLASTPINCSGVSNGRMSCGKRSLFASLHLPPPSPLQ</sequence>
<dbReference type="InterPro" id="IPR000719">
    <property type="entry name" value="Prot_kinase_dom"/>
</dbReference>
<dbReference type="InterPro" id="IPR051681">
    <property type="entry name" value="Ser/Thr_Kinases-Pseudokinases"/>
</dbReference>
<evidence type="ECO:0000313" key="13">
    <source>
        <dbReference type="Proteomes" id="UP000324222"/>
    </source>
</evidence>
<dbReference type="PROSITE" id="PS00107">
    <property type="entry name" value="PROTEIN_KINASE_ATP"/>
    <property type="match status" value="1"/>
</dbReference>
<evidence type="ECO:0000256" key="7">
    <source>
        <dbReference type="ARBA" id="ARBA00047899"/>
    </source>
</evidence>
<evidence type="ECO:0000256" key="8">
    <source>
        <dbReference type="ARBA" id="ARBA00048679"/>
    </source>
</evidence>
<dbReference type="GO" id="GO:0005524">
    <property type="term" value="F:ATP binding"/>
    <property type="evidence" value="ECO:0007669"/>
    <property type="project" value="UniProtKB-UniRule"/>
</dbReference>
<dbReference type="SUPFAM" id="SSF56112">
    <property type="entry name" value="Protein kinase-like (PK-like)"/>
    <property type="match status" value="1"/>
</dbReference>
<dbReference type="InterPro" id="IPR011009">
    <property type="entry name" value="Kinase-like_dom_sf"/>
</dbReference>
<dbReference type="Gene3D" id="3.30.200.20">
    <property type="entry name" value="Phosphorylase Kinase, domain 1"/>
    <property type="match status" value="1"/>
</dbReference>
<keyword evidence="4 9" id="KW-0547">Nucleotide-binding</keyword>
<comment type="caution">
    <text evidence="12">The sequence shown here is derived from an EMBL/GenBank/DDBJ whole genome shotgun (WGS) entry which is preliminary data.</text>
</comment>
<dbReference type="PANTHER" id="PTHR44329:SF285">
    <property type="entry name" value="V-MOS MOLONEY MURINE SARCOMA VIRAL ONCO HOMOLOG"/>
    <property type="match status" value="1"/>
</dbReference>
<dbReference type="Gene3D" id="1.10.510.10">
    <property type="entry name" value="Transferase(Phosphotransferase) domain 1"/>
    <property type="match status" value="1"/>
</dbReference>
<name>A0A5B7DBD1_PORTR</name>
<evidence type="ECO:0000256" key="2">
    <source>
        <dbReference type="ARBA" id="ARBA00022527"/>
    </source>
</evidence>
<evidence type="ECO:0000256" key="4">
    <source>
        <dbReference type="ARBA" id="ARBA00022741"/>
    </source>
</evidence>
<dbReference type="GO" id="GO:0004674">
    <property type="term" value="F:protein serine/threonine kinase activity"/>
    <property type="evidence" value="ECO:0007669"/>
    <property type="project" value="UniProtKB-KW"/>
</dbReference>
<gene>
    <name evidence="12" type="primary">mos</name>
    <name evidence="12" type="ORF">E2C01_011315</name>
</gene>
<evidence type="ECO:0000256" key="3">
    <source>
        <dbReference type="ARBA" id="ARBA00022679"/>
    </source>
</evidence>
<dbReference type="Pfam" id="PF00069">
    <property type="entry name" value="Pkinase"/>
    <property type="match status" value="1"/>
</dbReference>
<feature type="region of interest" description="Disordered" evidence="10">
    <location>
        <begin position="516"/>
        <end position="537"/>
    </location>
</feature>
<keyword evidence="3" id="KW-0808">Transferase</keyword>
<feature type="compositionally biased region" description="Polar residues" evidence="10">
    <location>
        <begin position="458"/>
        <end position="468"/>
    </location>
</feature>
<feature type="domain" description="Protein kinase" evidence="11">
    <location>
        <begin position="632"/>
        <end position="938"/>
    </location>
</feature>
<dbReference type="PROSITE" id="PS50011">
    <property type="entry name" value="PROTEIN_KINASE_DOM"/>
    <property type="match status" value="1"/>
</dbReference>
<dbReference type="Gene3D" id="3.30.420.10">
    <property type="entry name" value="Ribonuclease H-like superfamily/Ribonuclease H"/>
    <property type="match status" value="1"/>
</dbReference>
<dbReference type="InterPro" id="IPR017441">
    <property type="entry name" value="Protein_kinase_ATP_BS"/>
</dbReference>
<accession>A0A5B7DBD1</accession>
<dbReference type="Proteomes" id="UP000324222">
    <property type="component" value="Unassembled WGS sequence"/>
</dbReference>
<comment type="catalytic activity">
    <reaction evidence="8">
        <text>L-seryl-[protein] + ATP = O-phospho-L-seryl-[protein] + ADP + H(+)</text>
        <dbReference type="Rhea" id="RHEA:17989"/>
        <dbReference type="Rhea" id="RHEA-COMP:9863"/>
        <dbReference type="Rhea" id="RHEA-COMP:11604"/>
        <dbReference type="ChEBI" id="CHEBI:15378"/>
        <dbReference type="ChEBI" id="CHEBI:29999"/>
        <dbReference type="ChEBI" id="CHEBI:30616"/>
        <dbReference type="ChEBI" id="CHEBI:83421"/>
        <dbReference type="ChEBI" id="CHEBI:456216"/>
        <dbReference type="EC" id="2.7.11.1"/>
    </reaction>
</comment>
<dbReference type="SMART" id="SM00220">
    <property type="entry name" value="S_TKc"/>
    <property type="match status" value="1"/>
</dbReference>
<evidence type="ECO:0000313" key="12">
    <source>
        <dbReference type="EMBL" id="MPC18426.1"/>
    </source>
</evidence>
<dbReference type="EMBL" id="VSRR010000679">
    <property type="protein sequence ID" value="MPC18426.1"/>
    <property type="molecule type" value="Genomic_DNA"/>
</dbReference>
<dbReference type="AlphaFoldDB" id="A0A5B7DBD1"/>
<dbReference type="GO" id="GO:0003676">
    <property type="term" value="F:nucleic acid binding"/>
    <property type="evidence" value="ECO:0007669"/>
    <property type="project" value="InterPro"/>
</dbReference>
<dbReference type="SUPFAM" id="SSF53098">
    <property type="entry name" value="Ribonuclease H-like"/>
    <property type="match status" value="1"/>
</dbReference>
<feature type="region of interest" description="Disordered" evidence="10">
    <location>
        <begin position="443"/>
        <end position="468"/>
    </location>
</feature>
<dbReference type="InterPro" id="IPR036397">
    <property type="entry name" value="RNaseH_sf"/>
</dbReference>
<dbReference type="OrthoDB" id="4062651at2759"/>
<evidence type="ECO:0000256" key="5">
    <source>
        <dbReference type="ARBA" id="ARBA00022777"/>
    </source>
</evidence>
<comment type="catalytic activity">
    <reaction evidence="7">
        <text>L-threonyl-[protein] + ATP = O-phospho-L-threonyl-[protein] + ADP + H(+)</text>
        <dbReference type="Rhea" id="RHEA:46608"/>
        <dbReference type="Rhea" id="RHEA-COMP:11060"/>
        <dbReference type="Rhea" id="RHEA-COMP:11605"/>
        <dbReference type="ChEBI" id="CHEBI:15378"/>
        <dbReference type="ChEBI" id="CHEBI:30013"/>
        <dbReference type="ChEBI" id="CHEBI:30616"/>
        <dbReference type="ChEBI" id="CHEBI:61977"/>
        <dbReference type="ChEBI" id="CHEBI:456216"/>
        <dbReference type="EC" id="2.7.11.1"/>
    </reaction>
</comment>
<keyword evidence="5 12" id="KW-0418">Kinase</keyword>
<feature type="binding site" evidence="9">
    <location>
        <position position="659"/>
    </location>
    <ligand>
        <name>ATP</name>
        <dbReference type="ChEBI" id="CHEBI:30616"/>
    </ligand>
</feature>
<organism evidence="12 13">
    <name type="scientific">Portunus trituberculatus</name>
    <name type="common">Swimming crab</name>
    <name type="synonym">Neptunus trituberculatus</name>
    <dbReference type="NCBI Taxonomy" id="210409"/>
    <lineage>
        <taxon>Eukaryota</taxon>
        <taxon>Metazoa</taxon>
        <taxon>Ecdysozoa</taxon>
        <taxon>Arthropoda</taxon>
        <taxon>Crustacea</taxon>
        <taxon>Multicrustacea</taxon>
        <taxon>Malacostraca</taxon>
        <taxon>Eumalacostraca</taxon>
        <taxon>Eucarida</taxon>
        <taxon>Decapoda</taxon>
        <taxon>Pleocyemata</taxon>
        <taxon>Brachyura</taxon>
        <taxon>Eubrachyura</taxon>
        <taxon>Portunoidea</taxon>
        <taxon>Portunidae</taxon>
        <taxon>Portuninae</taxon>
        <taxon>Portunus</taxon>
    </lineage>
</organism>
<dbReference type="InterPro" id="IPR012337">
    <property type="entry name" value="RNaseH-like_sf"/>
</dbReference>
<evidence type="ECO:0000259" key="11">
    <source>
        <dbReference type="PROSITE" id="PS50011"/>
    </source>
</evidence>
<dbReference type="InterPro" id="IPR008271">
    <property type="entry name" value="Ser/Thr_kinase_AS"/>
</dbReference>
<protein>
    <recommendedName>
        <fullName evidence="1">non-specific serine/threonine protein kinase</fullName>
        <ecNumber evidence="1">2.7.11.1</ecNumber>
    </recommendedName>
</protein>
<evidence type="ECO:0000256" key="1">
    <source>
        <dbReference type="ARBA" id="ARBA00012513"/>
    </source>
</evidence>
<evidence type="ECO:0000256" key="9">
    <source>
        <dbReference type="PROSITE-ProRule" id="PRU10141"/>
    </source>
</evidence>
<keyword evidence="13" id="KW-1185">Reference proteome</keyword>
<feature type="compositionally biased region" description="Basic and acidic residues" evidence="10">
    <location>
        <begin position="516"/>
        <end position="528"/>
    </location>
</feature>
<keyword evidence="6 9" id="KW-0067">ATP-binding</keyword>
<proteinExistence type="predicted"/>
<dbReference type="PANTHER" id="PTHR44329">
    <property type="entry name" value="SERINE/THREONINE-PROTEIN KINASE TNNI3K-RELATED"/>
    <property type="match status" value="1"/>
</dbReference>
<keyword evidence="2" id="KW-0723">Serine/threonine-protein kinase</keyword>
<dbReference type="EC" id="2.7.11.1" evidence="1"/>
<evidence type="ECO:0000256" key="10">
    <source>
        <dbReference type="SAM" id="MobiDB-lite"/>
    </source>
</evidence>
<dbReference type="PROSITE" id="PS00108">
    <property type="entry name" value="PROTEIN_KINASE_ST"/>
    <property type="match status" value="1"/>
</dbReference>
<evidence type="ECO:0000256" key="6">
    <source>
        <dbReference type="ARBA" id="ARBA00022840"/>
    </source>
</evidence>